<proteinExistence type="predicted"/>
<dbReference type="AlphaFoldDB" id="A0A2H1W4L4"/>
<organism evidence="2">
    <name type="scientific">Spodoptera frugiperda</name>
    <name type="common">Fall armyworm</name>
    <dbReference type="NCBI Taxonomy" id="7108"/>
    <lineage>
        <taxon>Eukaryota</taxon>
        <taxon>Metazoa</taxon>
        <taxon>Ecdysozoa</taxon>
        <taxon>Arthropoda</taxon>
        <taxon>Hexapoda</taxon>
        <taxon>Insecta</taxon>
        <taxon>Pterygota</taxon>
        <taxon>Neoptera</taxon>
        <taxon>Endopterygota</taxon>
        <taxon>Lepidoptera</taxon>
        <taxon>Glossata</taxon>
        <taxon>Ditrysia</taxon>
        <taxon>Noctuoidea</taxon>
        <taxon>Noctuidae</taxon>
        <taxon>Amphipyrinae</taxon>
        <taxon>Spodoptera</taxon>
    </lineage>
</organism>
<feature type="region of interest" description="Disordered" evidence="1">
    <location>
        <begin position="133"/>
        <end position="159"/>
    </location>
</feature>
<gene>
    <name evidence="2" type="ORF">SFRICE_015910</name>
</gene>
<evidence type="ECO:0000256" key="1">
    <source>
        <dbReference type="SAM" id="MobiDB-lite"/>
    </source>
</evidence>
<dbReference type="Pfam" id="PF15323">
    <property type="entry name" value="Ashwin"/>
    <property type="match status" value="1"/>
</dbReference>
<name>A0A2H1W4L4_SPOFR</name>
<dbReference type="EMBL" id="ODYU01006306">
    <property type="protein sequence ID" value="SOQ48035.1"/>
    <property type="molecule type" value="Genomic_DNA"/>
</dbReference>
<evidence type="ECO:0000313" key="2">
    <source>
        <dbReference type="EMBL" id="SOQ48035.1"/>
    </source>
</evidence>
<dbReference type="InterPro" id="IPR024887">
    <property type="entry name" value="Ashwin"/>
</dbReference>
<accession>A0A2H1W4L4</accession>
<dbReference type="GO" id="GO:0072669">
    <property type="term" value="C:tRNA-splicing ligase complex"/>
    <property type="evidence" value="ECO:0007669"/>
    <property type="project" value="InterPro"/>
</dbReference>
<dbReference type="GO" id="GO:0048598">
    <property type="term" value="P:embryonic morphogenesis"/>
    <property type="evidence" value="ECO:0007669"/>
    <property type="project" value="InterPro"/>
</dbReference>
<feature type="region of interest" description="Disordered" evidence="1">
    <location>
        <begin position="88"/>
        <end position="108"/>
    </location>
</feature>
<reference evidence="2" key="1">
    <citation type="submission" date="2016-07" db="EMBL/GenBank/DDBJ databases">
        <authorList>
            <person name="Bretaudeau A."/>
        </authorList>
    </citation>
    <scope>NUCLEOTIDE SEQUENCE</scope>
    <source>
        <strain evidence="2">Rice</strain>
        <tissue evidence="2">Whole body</tissue>
    </source>
</reference>
<sequence length="159" mass="18272">MSVPFDMLLHPELLSNEQLIRVIQERHLRVPNLGLLHRDELLDIFHNYCLPHGQRKYRDSGRGKILNKSRQLSPEPVRKLNVMNNQESKVYKGNPGCDRLKPPPDCVSSHPKRIKIETTISPITNTGFLNTNKRKNCAESITTTDSPPSKKERKPITYP</sequence>
<protein>
    <submittedName>
        <fullName evidence="2">SFRICE_015910</fullName>
    </submittedName>
</protein>